<dbReference type="PROSITE" id="PS51670">
    <property type="entry name" value="SHKT"/>
    <property type="match status" value="2"/>
</dbReference>
<keyword evidence="5" id="KW-0732">Signal</keyword>
<organism evidence="8 9">
    <name type="scientific">Meganyctiphanes norvegica</name>
    <name type="common">Northern krill</name>
    <name type="synonym">Thysanopoda norvegica</name>
    <dbReference type="NCBI Taxonomy" id="48144"/>
    <lineage>
        <taxon>Eukaryota</taxon>
        <taxon>Metazoa</taxon>
        <taxon>Ecdysozoa</taxon>
        <taxon>Arthropoda</taxon>
        <taxon>Crustacea</taxon>
        <taxon>Multicrustacea</taxon>
        <taxon>Malacostraca</taxon>
        <taxon>Eumalacostraca</taxon>
        <taxon>Eucarida</taxon>
        <taxon>Euphausiacea</taxon>
        <taxon>Euphausiidae</taxon>
        <taxon>Meganyctiphanes</taxon>
    </lineage>
</organism>
<dbReference type="EMBL" id="CAXKWB010033328">
    <property type="protein sequence ID" value="CAL4142687.1"/>
    <property type="molecule type" value="Genomic_DNA"/>
</dbReference>
<evidence type="ECO:0000256" key="3">
    <source>
        <dbReference type="PROSITE-ProRule" id="PRU00479"/>
    </source>
</evidence>
<feature type="chain" id="PRO_5043595599" evidence="5">
    <location>
        <begin position="20"/>
        <end position="203"/>
    </location>
</feature>
<feature type="non-terminal residue" evidence="8">
    <location>
        <position position="203"/>
    </location>
</feature>
<feature type="domain" description="ShKT" evidence="7">
    <location>
        <begin position="66"/>
        <end position="100"/>
    </location>
</feature>
<evidence type="ECO:0000256" key="4">
    <source>
        <dbReference type="PROSITE-ProRule" id="PRU01005"/>
    </source>
</evidence>
<dbReference type="Pfam" id="PF00040">
    <property type="entry name" value="fn2"/>
    <property type="match status" value="1"/>
</dbReference>
<feature type="disulfide bond" evidence="4">
    <location>
        <begin position="23"/>
        <end position="57"/>
    </location>
</feature>
<sequence length="203" mass="21680">MAFLVGTLLMAMLVTISNAQGSCQDKHGSCAGWGAAGECQANPVFMDDNCARTCNICAPRRTSSSCQDKHGSCAGWGAAGECQANPAFMNDNCARTCNICAPRRTSSISNCKFPFIYKGDTYLTCTKRDDPNGKPWCSIKTDNQNKHIQSPSNGPKNYRHCTSSAGTNVQRLPSQRVRLNVIPSENECGTSLSNNVIGGEAAA</sequence>
<dbReference type="Gene3D" id="1.10.10.1940">
    <property type="match status" value="2"/>
</dbReference>
<protein>
    <submittedName>
        <fullName evidence="8">Uncharacterized protein</fullName>
    </submittedName>
</protein>
<dbReference type="AlphaFoldDB" id="A0AAV2RXI7"/>
<evidence type="ECO:0000313" key="9">
    <source>
        <dbReference type="Proteomes" id="UP001497623"/>
    </source>
</evidence>
<dbReference type="SMART" id="SM00254">
    <property type="entry name" value="ShKT"/>
    <property type="match status" value="2"/>
</dbReference>
<dbReference type="InterPro" id="IPR003582">
    <property type="entry name" value="ShKT_dom"/>
</dbReference>
<dbReference type="SUPFAM" id="SSF57440">
    <property type="entry name" value="Kringle-like"/>
    <property type="match status" value="1"/>
</dbReference>
<evidence type="ECO:0000256" key="5">
    <source>
        <dbReference type="SAM" id="SignalP"/>
    </source>
</evidence>
<dbReference type="InterPro" id="IPR000562">
    <property type="entry name" value="FN_type2_dom"/>
</dbReference>
<feature type="disulfide bond" evidence="3">
    <location>
        <begin position="111"/>
        <end position="137"/>
    </location>
</feature>
<comment type="caution">
    <text evidence="8">The sequence shown here is derived from an EMBL/GenBank/DDBJ whole genome shotgun (WGS) entry which is preliminary data.</text>
</comment>
<evidence type="ECO:0000256" key="1">
    <source>
        <dbReference type="ARBA" id="ARBA00022737"/>
    </source>
</evidence>
<feature type="domain" description="ShKT" evidence="7">
    <location>
        <begin position="23"/>
        <end position="57"/>
    </location>
</feature>
<dbReference type="InterPro" id="IPR013806">
    <property type="entry name" value="Kringle-like"/>
</dbReference>
<keyword evidence="1" id="KW-0677">Repeat</keyword>
<keyword evidence="9" id="KW-1185">Reference proteome</keyword>
<dbReference type="Gene3D" id="2.10.10.10">
    <property type="entry name" value="Fibronectin, type II, collagen-binding"/>
    <property type="match status" value="1"/>
</dbReference>
<feature type="domain" description="Fibronectin type-II" evidence="6">
    <location>
        <begin position="106"/>
        <end position="163"/>
    </location>
</feature>
<evidence type="ECO:0000313" key="8">
    <source>
        <dbReference type="EMBL" id="CAL4142687.1"/>
    </source>
</evidence>
<dbReference type="Proteomes" id="UP001497623">
    <property type="component" value="Unassembled WGS sequence"/>
</dbReference>
<reference evidence="8 9" key="1">
    <citation type="submission" date="2024-05" db="EMBL/GenBank/DDBJ databases">
        <authorList>
            <person name="Wallberg A."/>
        </authorList>
    </citation>
    <scope>NUCLEOTIDE SEQUENCE [LARGE SCALE GENOMIC DNA]</scope>
</reference>
<name>A0AAV2RXI7_MEGNR</name>
<keyword evidence="2 3" id="KW-1015">Disulfide bond</keyword>
<comment type="caution">
    <text evidence="3">Lacks conserved residue(s) required for the propagation of feature annotation.</text>
</comment>
<proteinExistence type="predicted"/>
<feature type="signal peptide" evidence="5">
    <location>
        <begin position="1"/>
        <end position="19"/>
    </location>
</feature>
<evidence type="ECO:0000256" key="2">
    <source>
        <dbReference type="ARBA" id="ARBA00023157"/>
    </source>
</evidence>
<accession>A0AAV2RXI7</accession>
<evidence type="ECO:0000259" key="6">
    <source>
        <dbReference type="PROSITE" id="PS51092"/>
    </source>
</evidence>
<feature type="disulfide bond" evidence="4">
    <location>
        <begin position="66"/>
        <end position="100"/>
    </location>
</feature>
<evidence type="ECO:0000259" key="7">
    <source>
        <dbReference type="PROSITE" id="PS51670"/>
    </source>
</evidence>
<gene>
    <name evidence="8" type="ORF">MNOR_LOCUS29173</name>
</gene>
<dbReference type="PROSITE" id="PS51092">
    <property type="entry name" value="FN2_2"/>
    <property type="match status" value="1"/>
</dbReference>
<dbReference type="SMART" id="SM00059">
    <property type="entry name" value="FN2"/>
    <property type="match status" value="1"/>
</dbReference>
<dbReference type="Pfam" id="PF01549">
    <property type="entry name" value="ShK"/>
    <property type="match status" value="2"/>
</dbReference>
<dbReference type="InterPro" id="IPR036943">
    <property type="entry name" value="FN_type2_sf"/>
</dbReference>